<dbReference type="KEGG" id="mlr:MELLADRAFT_59429"/>
<feature type="binding site" description="axial binding residue" evidence="6">
    <location>
        <position position="484"/>
    </location>
    <ligand>
        <name>heme</name>
        <dbReference type="ChEBI" id="CHEBI:30413"/>
    </ligand>
    <ligandPart>
        <name>Fe</name>
        <dbReference type="ChEBI" id="CHEBI:18248"/>
    </ligandPart>
</feature>
<dbReference type="InterPro" id="IPR050121">
    <property type="entry name" value="Cytochrome_P450_monoxygenase"/>
</dbReference>
<dbReference type="OrthoDB" id="2498889at2759"/>
<dbReference type="EMBL" id="GL883092">
    <property type="protein sequence ID" value="EGG11309.1"/>
    <property type="molecule type" value="Genomic_DNA"/>
</dbReference>
<reference evidence="10" key="1">
    <citation type="journal article" date="2011" name="Proc. Natl. Acad. Sci. U.S.A.">
        <title>Obligate biotrophy features unraveled by the genomic analysis of rust fungi.</title>
        <authorList>
            <person name="Duplessis S."/>
            <person name="Cuomo C.A."/>
            <person name="Lin Y.-C."/>
            <person name="Aerts A."/>
            <person name="Tisserant E."/>
            <person name="Veneault-Fourrey C."/>
            <person name="Joly D.L."/>
            <person name="Hacquard S."/>
            <person name="Amselem J."/>
            <person name="Cantarel B.L."/>
            <person name="Chiu R."/>
            <person name="Coutinho P.M."/>
            <person name="Feau N."/>
            <person name="Field M."/>
            <person name="Frey P."/>
            <person name="Gelhaye E."/>
            <person name="Goldberg J."/>
            <person name="Grabherr M.G."/>
            <person name="Kodira C.D."/>
            <person name="Kohler A."/>
            <person name="Kuees U."/>
            <person name="Lindquist E.A."/>
            <person name="Lucas S.M."/>
            <person name="Mago R."/>
            <person name="Mauceli E."/>
            <person name="Morin E."/>
            <person name="Murat C."/>
            <person name="Pangilinan J.L."/>
            <person name="Park R."/>
            <person name="Pearson M."/>
            <person name="Quesneville H."/>
            <person name="Rouhier N."/>
            <person name="Sakthikumar S."/>
            <person name="Salamov A.A."/>
            <person name="Schmutz J."/>
            <person name="Selles B."/>
            <person name="Shapiro H."/>
            <person name="Tanguay P."/>
            <person name="Tuskan G.A."/>
            <person name="Henrissat B."/>
            <person name="Van de Peer Y."/>
            <person name="Rouze P."/>
            <person name="Ellis J.G."/>
            <person name="Dodds P.N."/>
            <person name="Schein J.E."/>
            <person name="Zhong S."/>
            <person name="Hamelin R.C."/>
            <person name="Grigoriev I.V."/>
            <person name="Szabo L.J."/>
            <person name="Martin F."/>
        </authorList>
    </citation>
    <scope>NUCLEOTIDE SEQUENCE [LARGE SCALE GENOMIC DNA]</scope>
    <source>
        <strain evidence="10">98AG31 / pathotype 3-4-7</strain>
    </source>
</reference>
<dbReference type="Gene3D" id="1.10.630.10">
    <property type="entry name" value="Cytochrome P450"/>
    <property type="match status" value="1"/>
</dbReference>
<evidence type="ECO:0000256" key="3">
    <source>
        <dbReference type="ARBA" id="ARBA00022723"/>
    </source>
</evidence>
<keyword evidence="6 7" id="KW-0349">Heme</keyword>
<dbReference type="PANTHER" id="PTHR24305">
    <property type="entry name" value="CYTOCHROME P450"/>
    <property type="match status" value="1"/>
</dbReference>
<keyword evidence="8" id="KW-0472">Membrane</keyword>
<evidence type="ECO:0008006" key="11">
    <source>
        <dbReference type="Google" id="ProtNLM"/>
    </source>
</evidence>
<dbReference type="PANTHER" id="PTHR24305:SF166">
    <property type="entry name" value="CYTOCHROME P450 12A4, MITOCHONDRIAL-RELATED"/>
    <property type="match status" value="1"/>
</dbReference>
<dbReference type="eggNOG" id="KOG0157">
    <property type="taxonomic scope" value="Eukaryota"/>
</dbReference>
<sequence>MINISALDSNIFLLALIISFIIILYLSLIPIPIRGIPSNKPLTPFGDLFKLYPLPKFTNIKNQTFSRTKTLAEIGASFKGARLVQVSIGPAGTWISSWFGKCWVIVNDPDLVVEICHKRANDFPDPGLGLDVYRGIIPNGQLSLRTNKVFKQHRRAIGASMTSSYLSKITPKITRSVTELIQLWKMRCKVLDQSGELCFKAAQDLRLSTMDTISDIIFGESFGVTSSRLDHLERLAKGPVTADERPKFPGLAHGLNLIVGDVAKAFISPSPRLFWFFRSILNRFEPSRASIFSFLDQAVESSKASDGGRTSSIVDLLVSDQLEAQRRGESALSDAEIREELLVYWVAGHGTMACTLAWAVKLLASAPEVQKRLKYELMMFLPTPEERSPTYSDLTKSSQDLSYLDAVVHELLRCARTLADVSRETTSEVILADTVIPPRTTIVMPHGYWGDRSFKPERWLDADGRFDYHKPGPFHAFGHGPRGCFGRNLALLEMRLYIAMLSMEIFFDQVPDGLDTMESIELVANHPVSCVVRPRLWSELDLHEDSTTP</sequence>
<dbReference type="VEuPathDB" id="FungiDB:MELLADRAFT_59429"/>
<dbReference type="SUPFAM" id="SSF48264">
    <property type="entry name" value="Cytochrome P450"/>
    <property type="match status" value="1"/>
</dbReference>
<keyword evidence="10" id="KW-1185">Reference proteome</keyword>
<gene>
    <name evidence="9" type="ORF">MELLADRAFT_59429</name>
</gene>
<keyword evidence="3 6" id="KW-0479">Metal-binding</keyword>
<dbReference type="InterPro" id="IPR036396">
    <property type="entry name" value="Cyt_P450_sf"/>
</dbReference>
<evidence type="ECO:0000256" key="7">
    <source>
        <dbReference type="RuleBase" id="RU000461"/>
    </source>
</evidence>
<comment type="similarity">
    <text evidence="2 7">Belongs to the cytochrome P450 family.</text>
</comment>
<keyword evidence="4 7" id="KW-0560">Oxidoreductase</keyword>
<evidence type="ECO:0000256" key="6">
    <source>
        <dbReference type="PIRSR" id="PIRSR602401-1"/>
    </source>
</evidence>
<evidence type="ECO:0000256" key="2">
    <source>
        <dbReference type="ARBA" id="ARBA00010617"/>
    </source>
</evidence>
<protein>
    <recommendedName>
        <fullName evidence="11">Cytochrome P450 monooxygenase</fullName>
    </recommendedName>
</protein>
<dbReference type="InParanoid" id="F4R7G0"/>
<feature type="transmembrane region" description="Helical" evidence="8">
    <location>
        <begin position="12"/>
        <end position="33"/>
    </location>
</feature>
<dbReference type="GeneID" id="18929351"/>
<dbReference type="STRING" id="747676.F4R7G0"/>
<dbReference type="PRINTS" id="PR00463">
    <property type="entry name" value="EP450I"/>
</dbReference>
<evidence type="ECO:0000256" key="4">
    <source>
        <dbReference type="ARBA" id="ARBA00023002"/>
    </source>
</evidence>
<dbReference type="AlphaFoldDB" id="F4R7G0"/>
<keyword evidence="8" id="KW-1133">Transmembrane helix</keyword>
<keyword evidence="8" id="KW-0812">Transmembrane</keyword>
<name>F4R7G0_MELLP</name>
<dbReference type="GO" id="GO:0004497">
    <property type="term" value="F:monooxygenase activity"/>
    <property type="evidence" value="ECO:0007669"/>
    <property type="project" value="UniProtKB-KW"/>
</dbReference>
<evidence type="ECO:0000313" key="9">
    <source>
        <dbReference type="EMBL" id="EGG11309.1"/>
    </source>
</evidence>
<proteinExistence type="inferred from homology"/>
<dbReference type="GO" id="GO:0005506">
    <property type="term" value="F:iron ion binding"/>
    <property type="evidence" value="ECO:0007669"/>
    <property type="project" value="InterPro"/>
</dbReference>
<dbReference type="RefSeq" id="XP_007404944.1">
    <property type="nucleotide sequence ID" value="XM_007404882.1"/>
</dbReference>
<dbReference type="Proteomes" id="UP000001072">
    <property type="component" value="Unassembled WGS sequence"/>
</dbReference>
<evidence type="ECO:0000256" key="5">
    <source>
        <dbReference type="ARBA" id="ARBA00023004"/>
    </source>
</evidence>
<evidence type="ECO:0000256" key="1">
    <source>
        <dbReference type="ARBA" id="ARBA00001971"/>
    </source>
</evidence>
<dbReference type="InterPro" id="IPR002401">
    <property type="entry name" value="Cyt_P450_E_grp-I"/>
</dbReference>
<comment type="cofactor">
    <cofactor evidence="1 6">
        <name>heme</name>
        <dbReference type="ChEBI" id="CHEBI:30413"/>
    </cofactor>
</comment>
<dbReference type="PRINTS" id="PR00385">
    <property type="entry name" value="P450"/>
</dbReference>
<dbReference type="InterPro" id="IPR017972">
    <property type="entry name" value="Cyt_P450_CS"/>
</dbReference>
<keyword evidence="5 6" id="KW-0408">Iron</keyword>
<dbReference type="GO" id="GO:0020037">
    <property type="term" value="F:heme binding"/>
    <property type="evidence" value="ECO:0007669"/>
    <property type="project" value="InterPro"/>
</dbReference>
<keyword evidence="7" id="KW-0503">Monooxygenase</keyword>
<accession>F4R7G0</accession>
<dbReference type="HOGENOM" id="CLU_025001_1_0_1"/>
<dbReference type="Pfam" id="PF00067">
    <property type="entry name" value="p450"/>
    <property type="match status" value="1"/>
</dbReference>
<evidence type="ECO:0000313" key="10">
    <source>
        <dbReference type="Proteomes" id="UP000001072"/>
    </source>
</evidence>
<evidence type="ECO:0000256" key="8">
    <source>
        <dbReference type="SAM" id="Phobius"/>
    </source>
</evidence>
<organism evidence="10">
    <name type="scientific">Melampsora larici-populina (strain 98AG31 / pathotype 3-4-7)</name>
    <name type="common">Poplar leaf rust fungus</name>
    <dbReference type="NCBI Taxonomy" id="747676"/>
    <lineage>
        <taxon>Eukaryota</taxon>
        <taxon>Fungi</taxon>
        <taxon>Dikarya</taxon>
        <taxon>Basidiomycota</taxon>
        <taxon>Pucciniomycotina</taxon>
        <taxon>Pucciniomycetes</taxon>
        <taxon>Pucciniales</taxon>
        <taxon>Melampsoraceae</taxon>
        <taxon>Melampsora</taxon>
    </lineage>
</organism>
<dbReference type="GO" id="GO:0016705">
    <property type="term" value="F:oxidoreductase activity, acting on paired donors, with incorporation or reduction of molecular oxygen"/>
    <property type="evidence" value="ECO:0007669"/>
    <property type="project" value="InterPro"/>
</dbReference>
<dbReference type="PROSITE" id="PS00086">
    <property type="entry name" value="CYTOCHROME_P450"/>
    <property type="match status" value="1"/>
</dbReference>
<dbReference type="InterPro" id="IPR001128">
    <property type="entry name" value="Cyt_P450"/>
</dbReference>